<evidence type="ECO:0000256" key="1">
    <source>
        <dbReference type="ARBA" id="ARBA00022553"/>
    </source>
</evidence>
<accession>A0A8S8XJ80</accession>
<dbReference type="InterPro" id="IPR050595">
    <property type="entry name" value="Bact_response_regulator"/>
</dbReference>
<name>A0A8S8XJ80_9PROT</name>
<feature type="domain" description="Response regulatory" evidence="3">
    <location>
        <begin position="7"/>
        <end position="116"/>
    </location>
</feature>
<keyword evidence="1 2" id="KW-0597">Phosphoprotein</keyword>
<dbReference type="PANTHER" id="PTHR44591">
    <property type="entry name" value="STRESS RESPONSE REGULATOR PROTEIN 1"/>
    <property type="match status" value="1"/>
</dbReference>
<evidence type="ECO:0000313" key="4">
    <source>
        <dbReference type="EMBL" id="GIL40820.1"/>
    </source>
</evidence>
<protein>
    <recommendedName>
        <fullName evidence="3">Response regulatory domain-containing protein</fullName>
    </recommendedName>
</protein>
<dbReference type="Pfam" id="PF00072">
    <property type="entry name" value="Response_reg"/>
    <property type="match status" value="1"/>
</dbReference>
<comment type="caution">
    <text evidence="4">The sequence shown here is derived from an EMBL/GenBank/DDBJ whole genome shotgun (WGS) entry which is preliminary data.</text>
</comment>
<organism evidence="4 5">
    <name type="scientific">Roseiterribacter gracilis</name>
    <dbReference type="NCBI Taxonomy" id="2812848"/>
    <lineage>
        <taxon>Bacteria</taxon>
        <taxon>Pseudomonadati</taxon>
        <taxon>Pseudomonadota</taxon>
        <taxon>Alphaproteobacteria</taxon>
        <taxon>Rhodospirillales</taxon>
        <taxon>Roseiterribacteraceae</taxon>
        <taxon>Roseiterribacter</taxon>
    </lineage>
</organism>
<dbReference type="InterPro" id="IPR011006">
    <property type="entry name" value="CheY-like_superfamily"/>
</dbReference>
<dbReference type="Proteomes" id="UP000681075">
    <property type="component" value="Unassembled WGS sequence"/>
</dbReference>
<dbReference type="GO" id="GO:0000160">
    <property type="term" value="P:phosphorelay signal transduction system"/>
    <property type="evidence" value="ECO:0007669"/>
    <property type="project" value="InterPro"/>
</dbReference>
<dbReference type="PROSITE" id="PS50110">
    <property type="entry name" value="RESPONSE_REGULATORY"/>
    <property type="match status" value="1"/>
</dbReference>
<reference evidence="4" key="1">
    <citation type="submission" date="2021-02" db="EMBL/GenBank/DDBJ databases">
        <title>Genome sequence of Rhodospirillales sp. strain TMPK1 isolated from soil.</title>
        <authorList>
            <person name="Nakai R."/>
            <person name="Kusada H."/>
            <person name="Tamaki H."/>
        </authorList>
    </citation>
    <scope>NUCLEOTIDE SEQUENCE</scope>
    <source>
        <strain evidence="4">TMPK1</strain>
    </source>
</reference>
<evidence type="ECO:0000259" key="3">
    <source>
        <dbReference type="PROSITE" id="PS50110"/>
    </source>
</evidence>
<feature type="modified residue" description="4-aspartylphosphate" evidence="2">
    <location>
        <position position="57"/>
    </location>
</feature>
<keyword evidence="5" id="KW-1185">Reference proteome</keyword>
<dbReference type="Gene3D" id="3.40.50.2300">
    <property type="match status" value="1"/>
</dbReference>
<gene>
    <name evidence="4" type="ORF">TMPK1_30570</name>
</gene>
<dbReference type="EMBL" id="BOPV01000001">
    <property type="protein sequence ID" value="GIL40820.1"/>
    <property type="molecule type" value="Genomic_DNA"/>
</dbReference>
<dbReference type="AlphaFoldDB" id="A0A8S8XJ80"/>
<proteinExistence type="predicted"/>
<dbReference type="RefSeq" id="WP_420244035.1">
    <property type="nucleotide sequence ID" value="NZ_BOPV01000001.1"/>
</dbReference>
<dbReference type="SUPFAM" id="SSF52172">
    <property type="entry name" value="CheY-like"/>
    <property type="match status" value="1"/>
</dbReference>
<dbReference type="PANTHER" id="PTHR44591:SF3">
    <property type="entry name" value="RESPONSE REGULATORY DOMAIN-CONTAINING PROTEIN"/>
    <property type="match status" value="1"/>
</dbReference>
<evidence type="ECO:0000313" key="5">
    <source>
        <dbReference type="Proteomes" id="UP000681075"/>
    </source>
</evidence>
<evidence type="ECO:0000256" key="2">
    <source>
        <dbReference type="PROSITE-ProRule" id="PRU00169"/>
    </source>
</evidence>
<sequence>MSKPGAAVLLVDDDSLVRETCVALLRDLGCTVYSTWSGEEALGLIQRHASIETLISDLLIPGIDGLQLVAAARQIRPSLRCFLTSGYATGITDPDVQFVPKPLGRAKLAMMVMRAPAAPVPTED</sequence>
<dbReference type="InterPro" id="IPR001789">
    <property type="entry name" value="Sig_transdc_resp-reg_receiver"/>
</dbReference>
<dbReference type="SMART" id="SM00448">
    <property type="entry name" value="REC"/>
    <property type="match status" value="1"/>
</dbReference>